<reference evidence="2 3" key="1">
    <citation type="journal article" date="2020" name="Nature">
        <title>Six reference-quality genomes reveal evolution of bat adaptations.</title>
        <authorList>
            <person name="Jebb D."/>
            <person name="Huang Z."/>
            <person name="Pippel M."/>
            <person name="Hughes G.M."/>
            <person name="Lavrichenko K."/>
            <person name="Devanna P."/>
            <person name="Winkler S."/>
            <person name="Jermiin L.S."/>
            <person name="Skirmuntt E.C."/>
            <person name="Katzourakis A."/>
            <person name="Burkitt-Gray L."/>
            <person name="Ray D.A."/>
            <person name="Sullivan K.A.M."/>
            <person name="Roscito J.G."/>
            <person name="Kirilenko B.M."/>
            <person name="Davalos L.M."/>
            <person name="Corthals A.P."/>
            <person name="Power M.L."/>
            <person name="Jones G."/>
            <person name="Ransome R.D."/>
            <person name="Dechmann D.K.N."/>
            <person name="Locatelli A.G."/>
            <person name="Puechmaille S.J."/>
            <person name="Fedrigo O."/>
            <person name="Jarvis E.D."/>
            <person name="Hiller M."/>
            <person name="Vernes S.C."/>
            <person name="Myers E.W."/>
            <person name="Teeling E.C."/>
        </authorList>
    </citation>
    <scope>NUCLEOTIDE SEQUENCE [LARGE SCALE GENOMIC DNA]</scope>
    <source>
        <strain evidence="2">MRhiFer1</strain>
        <tissue evidence="2">Lung</tissue>
    </source>
</reference>
<feature type="compositionally biased region" description="Basic and acidic residues" evidence="1">
    <location>
        <begin position="82"/>
        <end position="102"/>
    </location>
</feature>
<organism evidence="2 3">
    <name type="scientific">Rhinolophus ferrumequinum</name>
    <name type="common">Greater horseshoe bat</name>
    <dbReference type="NCBI Taxonomy" id="59479"/>
    <lineage>
        <taxon>Eukaryota</taxon>
        <taxon>Metazoa</taxon>
        <taxon>Chordata</taxon>
        <taxon>Craniata</taxon>
        <taxon>Vertebrata</taxon>
        <taxon>Euteleostomi</taxon>
        <taxon>Mammalia</taxon>
        <taxon>Eutheria</taxon>
        <taxon>Laurasiatheria</taxon>
        <taxon>Chiroptera</taxon>
        <taxon>Yinpterochiroptera</taxon>
        <taxon>Rhinolophoidea</taxon>
        <taxon>Rhinolophidae</taxon>
        <taxon>Rhinolophinae</taxon>
        <taxon>Rhinolophus</taxon>
    </lineage>
</organism>
<evidence type="ECO:0000256" key="1">
    <source>
        <dbReference type="SAM" id="MobiDB-lite"/>
    </source>
</evidence>
<feature type="compositionally biased region" description="Polar residues" evidence="1">
    <location>
        <begin position="9"/>
        <end position="23"/>
    </location>
</feature>
<gene>
    <name evidence="2" type="ORF">mRhiFer1_008338</name>
</gene>
<accession>A0A7J7VDT3</accession>
<feature type="region of interest" description="Disordered" evidence="1">
    <location>
        <begin position="82"/>
        <end position="106"/>
    </location>
</feature>
<name>A0A7J7VDT3_RHIFE</name>
<feature type="region of interest" description="Disordered" evidence="1">
    <location>
        <begin position="1"/>
        <end position="23"/>
    </location>
</feature>
<evidence type="ECO:0000313" key="3">
    <source>
        <dbReference type="Proteomes" id="UP000585614"/>
    </source>
</evidence>
<dbReference type="EMBL" id="JACAGC010000013">
    <property type="protein sequence ID" value="KAF6323355.1"/>
    <property type="molecule type" value="Genomic_DNA"/>
</dbReference>
<sequence length="121" mass="12883">MCDLGNVAWPSQPQHPAMSNGTYRLSASKPTSVAAEEMALFEGLLPPRCSALSEAGRTFSKMPAPGLSASTTTHDCHTRFSHTRVSERHPSPSSCRPHDKAPTSHSTARAILGLTPFVSSP</sequence>
<protein>
    <submittedName>
        <fullName evidence="2">Uncharacterized protein</fullName>
    </submittedName>
</protein>
<dbReference type="AlphaFoldDB" id="A0A7J7VDT3"/>
<dbReference type="Proteomes" id="UP000585614">
    <property type="component" value="Unassembled WGS sequence"/>
</dbReference>
<proteinExistence type="predicted"/>
<evidence type="ECO:0000313" key="2">
    <source>
        <dbReference type="EMBL" id="KAF6323355.1"/>
    </source>
</evidence>
<comment type="caution">
    <text evidence="2">The sequence shown here is derived from an EMBL/GenBank/DDBJ whole genome shotgun (WGS) entry which is preliminary data.</text>
</comment>